<keyword evidence="3" id="KW-1185">Reference proteome</keyword>
<dbReference type="SUPFAM" id="SSF50475">
    <property type="entry name" value="FMN-binding split barrel"/>
    <property type="match status" value="1"/>
</dbReference>
<dbReference type="GO" id="GO:0010181">
    <property type="term" value="F:FMN binding"/>
    <property type="evidence" value="ECO:0007669"/>
    <property type="project" value="InterPro"/>
</dbReference>
<accession>J7S758</accession>
<reference evidence="2 3" key="1">
    <citation type="journal article" date="2011" name="Proc. Natl. Acad. Sci. U.S.A.">
        <title>Evolutionary erosion of yeast sex chromosomes by mating-type switching accidents.</title>
        <authorList>
            <person name="Gordon J.L."/>
            <person name="Armisen D."/>
            <person name="Proux-Wera E."/>
            <person name="Oheigeartaigh S.S."/>
            <person name="Byrne K.P."/>
            <person name="Wolfe K.H."/>
        </authorList>
    </citation>
    <scope>NUCLEOTIDE SEQUENCE [LARGE SCALE GENOMIC DNA]</scope>
    <source>
        <strain evidence="3">ATCC MYA-139 / BCRC 22969 / CBS 8797 / CCRC 22969 / KCTC 17520 / NBRC 10181 / NCYC 3082</strain>
    </source>
</reference>
<evidence type="ECO:0000313" key="3">
    <source>
        <dbReference type="Proteomes" id="UP000006310"/>
    </source>
</evidence>
<feature type="domain" description="Pyridoxamine 5'-phosphate oxidase Alr4036 family FMN-binding" evidence="1">
    <location>
        <begin position="5"/>
        <end position="113"/>
    </location>
</feature>
<dbReference type="PANTHER" id="PTHR28243:SF1">
    <property type="entry name" value="PYRIDOXAMINE 5'-PHOSPHATE OXIDASE ALR4036 FAMILY FMN-BINDING DOMAIN-CONTAINING PROTEIN"/>
    <property type="match status" value="1"/>
</dbReference>
<proteinExistence type="predicted"/>
<dbReference type="RefSeq" id="XP_022464372.1">
    <property type="nucleotide sequence ID" value="XM_022607814.1"/>
</dbReference>
<dbReference type="STRING" id="1071383.J7S758"/>
<reference evidence="3" key="2">
    <citation type="submission" date="2012-08" db="EMBL/GenBank/DDBJ databases">
        <title>Genome sequence of Kazachstania naganishii.</title>
        <authorList>
            <person name="Gordon J.L."/>
            <person name="Armisen D."/>
            <person name="Proux-Wera E."/>
            <person name="OhEigeartaigh S.S."/>
            <person name="Byrne K.P."/>
            <person name="Wolfe K.H."/>
        </authorList>
    </citation>
    <scope>NUCLEOTIDE SEQUENCE [LARGE SCALE GENOMIC DNA]</scope>
    <source>
        <strain evidence="3">ATCC MYA-139 / BCRC 22969 / CBS 8797 / CCRC 22969 / KCTC 17520 / NBRC 10181 / NCYC 3082</strain>
    </source>
</reference>
<organism evidence="2 3">
    <name type="scientific">Huiozyma naganishii (strain ATCC MYA-139 / BCRC 22969 / CBS 8797 / KCTC 17520 / NBRC 10181 / NCYC 3082 / Yp74L-3)</name>
    <name type="common">Yeast</name>
    <name type="synonym">Kazachstania naganishii</name>
    <dbReference type="NCBI Taxonomy" id="1071383"/>
    <lineage>
        <taxon>Eukaryota</taxon>
        <taxon>Fungi</taxon>
        <taxon>Dikarya</taxon>
        <taxon>Ascomycota</taxon>
        <taxon>Saccharomycotina</taxon>
        <taxon>Saccharomycetes</taxon>
        <taxon>Saccharomycetales</taxon>
        <taxon>Saccharomycetaceae</taxon>
        <taxon>Huiozyma</taxon>
    </lineage>
</organism>
<dbReference type="OMA" id="IHQMAPW"/>
<evidence type="ECO:0000313" key="2">
    <source>
        <dbReference type="EMBL" id="CCK70126.1"/>
    </source>
</evidence>
<dbReference type="Pfam" id="PF12766">
    <property type="entry name" value="Pyridox_oxase_2"/>
    <property type="match status" value="1"/>
</dbReference>
<dbReference type="GeneID" id="34525815"/>
<dbReference type="InterPro" id="IPR012349">
    <property type="entry name" value="Split_barrel_FMN-bd"/>
</dbReference>
<dbReference type="KEGG" id="kng:KNAG_0D03800"/>
<dbReference type="InterPro" id="IPR024624">
    <property type="entry name" value="Pyridox_Oxase_Alr4036_FMN-bd"/>
</dbReference>
<evidence type="ECO:0000259" key="1">
    <source>
        <dbReference type="Pfam" id="PF12766"/>
    </source>
</evidence>
<dbReference type="PANTHER" id="PTHR28243">
    <property type="entry name" value="AGL049CP"/>
    <property type="match status" value="1"/>
</dbReference>
<name>J7S758_HUIN7</name>
<dbReference type="HOGENOM" id="CLU_058669_1_0_1"/>
<dbReference type="Gene3D" id="2.30.110.10">
    <property type="entry name" value="Electron Transport, Fmn-binding Protein, Chain A"/>
    <property type="match status" value="1"/>
</dbReference>
<protein>
    <recommendedName>
        <fullName evidence="1">Pyridoxamine 5'-phosphate oxidase Alr4036 family FMN-binding domain-containing protein</fullName>
    </recommendedName>
</protein>
<dbReference type="OrthoDB" id="5394411at2759"/>
<dbReference type="Proteomes" id="UP000006310">
    <property type="component" value="Chromosome 4"/>
</dbReference>
<dbReference type="eggNOG" id="KOG4558">
    <property type="taxonomic scope" value="Eukaryota"/>
</dbReference>
<sequence>MSLQMAPWVPIFRQSCKNTLNEKSPIITFQFATVDVNQEEKEDVEIGESIPRVRSVVLRGFLFDERKLNVLCFNTDLRSDKMRGLNASKRFEACFYFPQTWEQFRFSGKCFVISLNGVGGKGPKHQMLAKYRILLEEEMKDHDEHLTYKFPTQKDWDEEVLRQWNTLSRSAKSLYRKPPPGQLLTSETSEKLDKIQRGVDGAKEDVGLDNFAVVCLCVDQVDYLNLKDGRGGERRLYKRVLETAHSCENEEHLQQLRDEANDNDDYHDLVNGHEIWHEIEVCP</sequence>
<dbReference type="EMBL" id="HE978317">
    <property type="protein sequence ID" value="CCK70126.1"/>
    <property type="molecule type" value="Genomic_DNA"/>
</dbReference>
<gene>
    <name evidence="2" type="primary">KNAG0D03800</name>
    <name evidence="2" type="ordered locus">KNAG_0D03800</name>
</gene>
<dbReference type="AlphaFoldDB" id="J7S758"/>